<sequence>MQRKLFVANRPADGDIPAEQQEASDFKLLCLARVDARQHKDESKREQRGHLDWRRNQQEYSIRMIALCAIVDVARAKEPRAVVDVAEVGKLMSR</sequence>
<dbReference type="AlphaFoldDB" id="Q5VPV0"/>
<dbReference type="EMBL" id="AP003540">
    <property type="protein sequence ID" value="BAD68525.1"/>
    <property type="molecule type" value="Genomic_DNA"/>
</dbReference>
<proteinExistence type="predicted"/>
<reference evidence="2" key="1">
    <citation type="journal article" date="2005" name="Nature">
        <title>The map-based sequence of the rice genome.</title>
        <authorList>
            <consortium name="International rice genome sequencing project (IRGSP)"/>
            <person name="Matsumoto T."/>
            <person name="Wu J."/>
            <person name="Kanamori H."/>
            <person name="Katayose Y."/>
            <person name="Fujisawa M."/>
            <person name="Namiki N."/>
            <person name="Mizuno H."/>
            <person name="Yamamoto K."/>
            <person name="Antonio B.A."/>
            <person name="Baba T."/>
            <person name="Sakata K."/>
            <person name="Nagamura Y."/>
            <person name="Aoki H."/>
            <person name="Arikawa K."/>
            <person name="Arita K."/>
            <person name="Bito T."/>
            <person name="Chiden Y."/>
            <person name="Fujitsuka N."/>
            <person name="Fukunaka R."/>
            <person name="Hamada M."/>
            <person name="Harada C."/>
            <person name="Hayashi A."/>
            <person name="Hijishita S."/>
            <person name="Honda M."/>
            <person name="Hosokawa S."/>
            <person name="Ichikawa Y."/>
            <person name="Idonuma A."/>
            <person name="Iijima M."/>
            <person name="Ikeda M."/>
            <person name="Ikeno M."/>
            <person name="Ito K."/>
            <person name="Ito S."/>
            <person name="Ito T."/>
            <person name="Ito Y."/>
            <person name="Ito Y."/>
            <person name="Iwabuchi A."/>
            <person name="Kamiya K."/>
            <person name="Karasawa W."/>
            <person name="Kurita K."/>
            <person name="Katagiri S."/>
            <person name="Kikuta A."/>
            <person name="Kobayashi H."/>
            <person name="Kobayashi N."/>
            <person name="Machita K."/>
            <person name="Maehara T."/>
            <person name="Masukawa M."/>
            <person name="Mizubayashi T."/>
            <person name="Mukai Y."/>
            <person name="Nagasaki H."/>
            <person name="Nagata Y."/>
            <person name="Naito S."/>
            <person name="Nakashima M."/>
            <person name="Nakama Y."/>
            <person name="Nakamichi Y."/>
            <person name="Nakamura M."/>
            <person name="Meguro A."/>
            <person name="Negishi M."/>
            <person name="Ohta I."/>
            <person name="Ohta T."/>
            <person name="Okamoto M."/>
            <person name="Ono N."/>
            <person name="Saji S."/>
            <person name="Sakaguchi M."/>
            <person name="Sakai K."/>
            <person name="Shibata M."/>
            <person name="Shimokawa T."/>
            <person name="Song J."/>
            <person name="Takazaki Y."/>
            <person name="Terasawa K."/>
            <person name="Tsugane M."/>
            <person name="Tsuji K."/>
            <person name="Ueda S."/>
            <person name="Waki K."/>
            <person name="Yamagata H."/>
            <person name="Yamamoto M."/>
            <person name="Yamamoto S."/>
            <person name="Yamane H."/>
            <person name="Yoshiki S."/>
            <person name="Yoshihara R."/>
            <person name="Yukawa K."/>
            <person name="Zhong H."/>
            <person name="Yano M."/>
            <person name="Yuan Q."/>
            <person name="Ouyang S."/>
            <person name="Liu J."/>
            <person name="Jones K.M."/>
            <person name="Gansberger K."/>
            <person name="Moffat K."/>
            <person name="Hill J."/>
            <person name="Bera J."/>
            <person name="Fadrosh D."/>
            <person name="Jin S."/>
            <person name="Johri S."/>
            <person name="Kim M."/>
            <person name="Overton L."/>
            <person name="Reardon M."/>
            <person name="Tsitrin T."/>
            <person name="Vuong H."/>
            <person name="Weaver B."/>
            <person name="Ciecko A."/>
            <person name="Tallon L."/>
            <person name="Jackson J."/>
            <person name="Pai G."/>
            <person name="Aken S.V."/>
            <person name="Utterback T."/>
            <person name="Reidmuller S."/>
            <person name="Feldblyum T."/>
            <person name="Hsiao J."/>
            <person name="Zismann V."/>
            <person name="Iobst S."/>
            <person name="de Vazeille A.R."/>
            <person name="Buell C.R."/>
            <person name="Ying K."/>
            <person name="Li Y."/>
            <person name="Lu T."/>
            <person name="Huang Y."/>
            <person name="Zhao Q."/>
            <person name="Feng Q."/>
            <person name="Zhang L."/>
            <person name="Zhu J."/>
            <person name="Weng Q."/>
            <person name="Mu J."/>
            <person name="Lu Y."/>
            <person name="Fan D."/>
            <person name="Liu Y."/>
            <person name="Guan J."/>
            <person name="Zhang Y."/>
            <person name="Yu S."/>
            <person name="Liu X."/>
            <person name="Zhang Y."/>
            <person name="Hong G."/>
            <person name="Han B."/>
            <person name="Choisne N."/>
            <person name="Demange N."/>
            <person name="Orjeda G."/>
            <person name="Samain S."/>
            <person name="Cattolico L."/>
            <person name="Pelletier E."/>
            <person name="Couloux A."/>
            <person name="Segurens B."/>
            <person name="Wincker P."/>
            <person name="D'Hont A."/>
            <person name="Scarpelli C."/>
            <person name="Weissenbach J."/>
            <person name="Salanoubat M."/>
            <person name="Quetier F."/>
            <person name="Yu Y."/>
            <person name="Kim H.R."/>
            <person name="Rambo T."/>
            <person name="Currie J."/>
            <person name="Collura K."/>
            <person name="Luo M."/>
            <person name="Yang T."/>
            <person name="Ammiraju J.S.S."/>
            <person name="Engler F."/>
            <person name="Soderlund C."/>
            <person name="Wing R.A."/>
            <person name="Palmer L.E."/>
            <person name="de la Bastide M."/>
            <person name="Spiegel L."/>
            <person name="Nascimento L."/>
            <person name="Zutavern T."/>
            <person name="O'Shaughnessy A."/>
            <person name="Dike S."/>
            <person name="Dedhia N."/>
            <person name="Preston R."/>
            <person name="Balija V."/>
            <person name="McCombie W.R."/>
            <person name="Chow T."/>
            <person name="Chen H."/>
            <person name="Chung M."/>
            <person name="Chen C."/>
            <person name="Shaw J."/>
            <person name="Wu H."/>
            <person name="Hsiao K."/>
            <person name="Chao Y."/>
            <person name="Chu M."/>
            <person name="Cheng C."/>
            <person name="Hour A."/>
            <person name="Lee P."/>
            <person name="Lin S."/>
            <person name="Lin Y."/>
            <person name="Liou J."/>
            <person name="Liu S."/>
            <person name="Hsing Y."/>
            <person name="Raghuvanshi S."/>
            <person name="Mohanty A."/>
            <person name="Bharti A.K."/>
            <person name="Gaur A."/>
            <person name="Gupta V."/>
            <person name="Kumar D."/>
            <person name="Ravi V."/>
            <person name="Vij S."/>
            <person name="Kapur A."/>
            <person name="Khurana P."/>
            <person name="Khurana P."/>
            <person name="Khurana J.P."/>
            <person name="Tyagi A.K."/>
            <person name="Gaikwad K."/>
            <person name="Singh A."/>
            <person name="Dalal V."/>
            <person name="Srivastava S."/>
            <person name="Dixit A."/>
            <person name="Pal A.K."/>
            <person name="Ghazi I.A."/>
            <person name="Yadav M."/>
            <person name="Pandit A."/>
            <person name="Bhargava A."/>
            <person name="Sureshbabu K."/>
            <person name="Batra K."/>
            <person name="Sharma T.R."/>
            <person name="Mohapatra T."/>
            <person name="Singh N.K."/>
            <person name="Messing J."/>
            <person name="Nelson A.B."/>
            <person name="Fuks G."/>
            <person name="Kavchok S."/>
            <person name="Keizer G."/>
            <person name="Linton E."/>
            <person name="Llaca V."/>
            <person name="Song R."/>
            <person name="Tanyolac B."/>
            <person name="Young S."/>
            <person name="Ho-Il K."/>
            <person name="Hahn J.H."/>
            <person name="Sangsakoo G."/>
            <person name="Vanavichit A."/>
            <person name="de Mattos Luiz.A.T."/>
            <person name="Zimmer P.D."/>
            <person name="Malone G."/>
            <person name="Dellagostin O."/>
            <person name="de Oliveira A.C."/>
            <person name="Bevan M."/>
            <person name="Bancroft I."/>
            <person name="Minx P."/>
            <person name="Cordum H."/>
            <person name="Wilson R."/>
            <person name="Cheng Z."/>
            <person name="Jin W."/>
            <person name="Jiang J."/>
            <person name="Leong S.A."/>
            <person name="Iwama H."/>
            <person name="Gojobori T."/>
            <person name="Itoh T."/>
            <person name="Niimura Y."/>
            <person name="Fujii Y."/>
            <person name="Habara T."/>
            <person name="Sakai H."/>
            <person name="Sato Y."/>
            <person name="Wilson G."/>
            <person name="Kumar K."/>
            <person name="McCouch S."/>
            <person name="Juretic N."/>
            <person name="Hoen D."/>
            <person name="Wright S."/>
            <person name="Bruskiewich R."/>
            <person name="Bureau T."/>
            <person name="Miyao A."/>
            <person name="Hirochika H."/>
            <person name="Nishikawa T."/>
            <person name="Kadowaki K."/>
            <person name="Sugiura M."/>
            <person name="Burr B."/>
            <person name="Sasaki T."/>
        </authorList>
    </citation>
    <scope>NUCLEOTIDE SEQUENCE [LARGE SCALE GENOMIC DNA]</scope>
    <source>
        <strain evidence="2">cv. Nipponbare</strain>
    </source>
</reference>
<accession>Q5VPV0</accession>
<dbReference type="Proteomes" id="UP000000763">
    <property type="component" value="Chromosome 6"/>
</dbReference>
<evidence type="ECO:0000313" key="1">
    <source>
        <dbReference type="EMBL" id="BAD68525.1"/>
    </source>
</evidence>
<protein>
    <submittedName>
        <fullName evidence="1">Uncharacterized protein</fullName>
    </submittedName>
</protein>
<evidence type="ECO:0000313" key="2">
    <source>
        <dbReference type="Proteomes" id="UP000000763"/>
    </source>
</evidence>
<gene>
    <name evidence="1" type="primary">P0450D12.11</name>
</gene>
<name>Q5VPV0_ORYSJ</name>
<reference evidence="2" key="2">
    <citation type="journal article" date="2008" name="Nucleic Acids Res.">
        <title>The rice annotation project database (RAP-DB): 2008 update.</title>
        <authorList>
            <consortium name="The rice annotation project (RAP)"/>
        </authorList>
    </citation>
    <scope>GENOME REANNOTATION</scope>
    <source>
        <strain evidence="2">cv. Nipponbare</strain>
    </source>
</reference>
<organism evidence="1 2">
    <name type="scientific">Oryza sativa subsp. japonica</name>
    <name type="common">Rice</name>
    <dbReference type="NCBI Taxonomy" id="39947"/>
    <lineage>
        <taxon>Eukaryota</taxon>
        <taxon>Viridiplantae</taxon>
        <taxon>Streptophyta</taxon>
        <taxon>Embryophyta</taxon>
        <taxon>Tracheophyta</taxon>
        <taxon>Spermatophyta</taxon>
        <taxon>Magnoliopsida</taxon>
        <taxon>Liliopsida</taxon>
        <taxon>Poales</taxon>
        <taxon>Poaceae</taxon>
        <taxon>BOP clade</taxon>
        <taxon>Oryzoideae</taxon>
        <taxon>Oryzeae</taxon>
        <taxon>Oryzinae</taxon>
        <taxon>Oryza</taxon>
        <taxon>Oryza sativa</taxon>
    </lineage>
</organism>